<dbReference type="AlphaFoldDB" id="A0A498INA2"/>
<reference evidence="2 3" key="1">
    <citation type="submission" date="2018-10" db="EMBL/GenBank/DDBJ databases">
        <title>A high-quality apple genome assembly.</title>
        <authorList>
            <person name="Hu J."/>
        </authorList>
    </citation>
    <scope>NUCLEOTIDE SEQUENCE [LARGE SCALE GENOMIC DNA]</scope>
    <source>
        <strain evidence="3">cv. HFTH1</strain>
        <tissue evidence="2">Young leaf</tissue>
    </source>
</reference>
<evidence type="ECO:0000313" key="3">
    <source>
        <dbReference type="Proteomes" id="UP000290289"/>
    </source>
</evidence>
<comment type="caution">
    <text evidence="2">The sequence shown here is derived from an EMBL/GenBank/DDBJ whole genome shotgun (WGS) entry which is preliminary data.</text>
</comment>
<keyword evidence="1" id="KW-0456">Lyase</keyword>
<proteinExistence type="predicted"/>
<keyword evidence="3" id="KW-1185">Reference proteome</keyword>
<gene>
    <name evidence="2" type="ORF">DVH24_032923</name>
</gene>
<organism evidence="2 3">
    <name type="scientific">Malus domestica</name>
    <name type="common">Apple</name>
    <name type="synonym">Pyrus malus</name>
    <dbReference type="NCBI Taxonomy" id="3750"/>
    <lineage>
        <taxon>Eukaryota</taxon>
        <taxon>Viridiplantae</taxon>
        <taxon>Streptophyta</taxon>
        <taxon>Embryophyta</taxon>
        <taxon>Tracheophyta</taxon>
        <taxon>Spermatophyta</taxon>
        <taxon>Magnoliopsida</taxon>
        <taxon>eudicotyledons</taxon>
        <taxon>Gunneridae</taxon>
        <taxon>Pentapetalae</taxon>
        <taxon>rosids</taxon>
        <taxon>fabids</taxon>
        <taxon>Rosales</taxon>
        <taxon>Rosaceae</taxon>
        <taxon>Amygdaloideae</taxon>
        <taxon>Maleae</taxon>
        <taxon>Malus</taxon>
    </lineage>
</organism>
<dbReference type="Proteomes" id="UP000290289">
    <property type="component" value="Chromosome 11"/>
</dbReference>
<dbReference type="GO" id="GO:0005737">
    <property type="term" value="C:cytoplasm"/>
    <property type="evidence" value="ECO:0007669"/>
    <property type="project" value="TreeGrafter"/>
</dbReference>
<sequence>MVFWVFGYGSLVWNPGFEYDEKVIGYIKDYTRVFDLACIDHGEVAVVGAIVGGDGVQGVEGDEEEVVEGGRDA</sequence>
<dbReference type="STRING" id="3750.A0A498INA2"/>
<evidence type="ECO:0000256" key="1">
    <source>
        <dbReference type="ARBA" id="ARBA00023239"/>
    </source>
</evidence>
<dbReference type="EMBL" id="RDQH01000337">
    <property type="protein sequence ID" value="RXH84639.1"/>
    <property type="molecule type" value="Genomic_DNA"/>
</dbReference>
<dbReference type="GO" id="GO:0006751">
    <property type="term" value="P:glutathione catabolic process"/>
    <property type="evidence" value="ECO:0007669"/>
    <property type="project" value="InterPro"/>
</dbReference>
<name>A0A498INA2_MALDO</name>
<dbReference type="Pfam" id="PF04752">
    <property type="entry name" value="ChaC"/>
    <property type="match status" value="1"/>
</dbReference>
<accession>A0A498INA2</accession>
<dbReference type="PANTHER" id="PTHR12192">
    <property type="entry name" value="CATION TRANSPORT PROTEIN CHAC-RELATED"/>
    <property type="match status" value="1"/>
</dbReference>
<evidence type="ECO:0000313" key="2">
    <source>
        <dbReference type="EMBL" id="RXH84639.1"/>
    </source>
</evidence>
<protein>
    <submittedName>
        <fullName evidence="2">Uncharacterized protein</fullName>
    </submittedName>
</protein>
<dbReference type="GO" id="GO:0061928">
    <property type="term" value="F:glutathione specific gamma-glutamylcyclotransferase activity"/>
    <property type="evidence" value="ECO:0007669"/>
    <property type="project" value="InterPro"/>
</dbReference>
<dbReference type="InterPro" id="IPR006840">
    <property type="entry name" value="ChaC"/>
</dbReference>
<dbReference type="PANTHER" id="PTHR12192:SF19">
    <property type="entry name" value="GAMMA-GLUTAMYLCYCLOTRANSFERASE 2-2"/>
    <property type="match status" value="1"/>
</dbReference>